<name>A0A175Y1G4_9SPHN</name>
<evidence type="ECO:0000313" key="2">
    <source>
        <dbReference type="Proteomes" id="UP000078460"/>
    </source>
</evidence>
<evidence type="ECO:0000313" key="1">
    <source>
        <dbReference type="EMBL" id="KZB94563.1"/>
    </source>
</evidence>
<dbReference type="AlphaFoldDB" id="A0A175Y1G4"/>
<dbReference type="EMBL" id="LQCK02000027">
    <property type="protein sequence ID" value="KZB94563.1"/>
    <property type="molecule type" value="Genomic_DNA"/>
</dbReference>
<proteinExistence type="predicted"/>
<comment type="caution">
    <text evidence="1">The sequence shown here is derived from an EMBL/GenBank/DDBJ whole genome shotgun (WGS) entry which is preliminary data.</text>
</comment>
<dbReference type="Proteomes" id="UP000078460">
    <property type="component" value="Unassembled WGS sequence"/>
</dbReference>
<organism evidence="1 2">
    <name type="scientific">Sphingomonas melonis TY</name>
    <dbReference type="NCBI Taxonomy" id="621456"/>
    <lineage>
        <taxon>Bacteria</taxon>
        <taxon>Pseudomonadati</taxon>
        <taxon>Pseudomonadota</taxon>
        <taxon>Alphaproteobacteria</taxon>
        <taxon>Sphingomonadales</taxon>
        <taxon>Sphingomonadaceae</taxon>
        <taxon>Sphingomonas</taxon>
    </lineage>
</organism>
<dbReference type="OrthoDB" id="7575796at2"/>
<reference evidence="1" key="1">
    <citation type="submission" date="2016-03" db="EMBL/GenBank/DDBJ databases">
        <title>Sphingomonas melonis TY, whole genome shotgun sequencing.</title>
        <authorList>
            <person name="Wang H."/>
            <person name="Zhu P."/>
        </authorList>
    </citation>
    <scope>NUCLEOTIDE SEQUENCE [LARGE SCALE GENOMIC DNA]</scope>
    <source>
        <strain evidence="1">TY</strain>
    </source>
</reference>
<dbReference type="RefSeq" id="WP_062127384.1">
    <property type="nucleotide sequence ID" value="NZ_CP017578.1"/>
</dbReference>
<keyword evidence="2" id="KW-1185">Reference proteome</keyword>
<dbReference type="KEGG" id="smy:BJP26_04020"/>
<sequence>MLVNNEDEFKNMYLYLVTPADGPELSVFAGSFNGASELYLAWWLAHQDEPLPSFEVKQRNTSWPGLDTKLLDEALSLGIAGIGHFDPNKGWTIVSPTYVEEEA</sequence>
<protein>
    <submittedName>
        <fullName evidence="1">Uncharacterized protein</fullName>
    </submittedName>
</protein>
<gene>
    <name evidence="1" type="ORF">AVM11_18370</name>
</gene>
<accession>A0A175Y1G4</accession>